<reference evidence="6" key="2">
    <citation type="journal article" date="2024" name="Nature">
        <title>Anoxygenic phototroph of the Chloroflexota uses a type I reaction centre.</title>
        <authorList>
            <person name="Tsuji J.M."/>
            <person name="Shaw N.A."/>
            <person name="Nagashima S."/>
            <person name="Venkiteswaran J.J."/>
            <person name="Schiff S.L."/>
            <person name="Watanabe T."/>
            <person name="Fukui M."/>
            <person name="Hanada S."/>
            <person name="Tank M."/>
            <person name="Neufeld J.D."/>
        </authorList>
    </citation>
    <scope>NUCLEOTIDE SEQUENCE</scope>
    <source>
        <strain evidence="6">L227-S17</strain>
    </source>
</reference>
<organism evidence="5 7">
    <name type="scientific">Candidatus Chlorohelix allophototropha</name>
    <dbReference type="NCBI Taxonomy" id="3003348"/>
    <lineage>
        <taxon>Bacteria</taxon>
        <taxon>Bacillati</taxon>
        <taxon>Chloroflexota</taxon>
        <taxon>Chloroflexia</taxon>
        <taxon>Candidatus Chloroheliales</taxon>
        <taxon>Candidatus Chloroheliaceae</taxon>
        <taxon>Candidatus Chlorohelix</taxon>
    </lineage>
</organism>
<keyword evidence="3 4" id="KW-0949">S-adenosyl-L-methionine</keyword>
<dbReference type="Pfam" id="PF01209">
    <property type="entry name" value="Ubie_methyltran"/>
    <property type="match status" value="1"/>
</dbReference>
<dbReference type="InterPro" id="IPR029063">
    <property type="entry name" value="SAM-dependent_MTases_sf"/>
</dbReference>
<protein>
    <recommendedName>
        <fullName evidence="4">Demethylmenaquinone methyltransferase</fullName>
        <ecNumber evidence="4">2.1.1.163</ecNumber>
    </recommendedName>
</protein>
<dbReference type="CDD" id="cd02440">
    <property type="entry name" value="AdoMet_MTases"/>
    <property type="match status" value="1"/>
</dbReference>
<comment type="function">
    <text evidence="4">Methyltransferase required for the conversion of demethylmenaquinol (DMKH2) to menaquinol (MKH2).</text>
</comment>
<dbReference type="InterPro" id="IPR004033">
    <property type="entry name" value="UbiE/COQ5_MeTrFase"/>
</dbReference>
<comment type="similarity">
    <text evidence="4">Belongs to the class I-like SAM-binding methyltransferase superfamily. MenG/UbiE family.</text>
</comment>
<dbReference type="Gene3D" id="3.40.50.150">
    <property type="entry name" value="Vaccinia Virus protein VP39"/>
    <property type="match status" value="1"/>
</dbReference>
<evidence type="ECO:0000256" key="3">
    <source>
        <dbReference type="ARBA" id="ARBA00022691"/>
    </source>
</evidence>
<dbReference type="NCBIfam" id="TIGR01934">
    <property type="entry name" value="MenG_MenH_UbiE"/>
    <property type="match status" value="1"/>
</dbReference>
<sequence length="255" mass="28060">MNRETKDSVEHVIPTERLPGFKSEAKSTYVNRMFGQIAPKYDLMNRLMTFGLDQGWRKVVVQESRLTPGGIALDVATGTGDIALALAEAVGQTGKIIASDFSLEMMRPGPGKADKKGVGKVIQFMAADALDLPYLNNTFDAITTGFAMRNVSDIERAFSEMCRVVKPGGRVVCLEVAKPKFALVRWGHQLYFNRIVPIIGGLISGHREAYTYLPESAKNFPPPEQLKQIMEKAGLRDVRFKLYGLGAVAIHVASK</sequence>
<comment type="pathway">
    <text evidence="4">Quinol/quinone metabolism; menaquinone biosynthesis; menaquinol from 1,4-dihydroxy-2-naphthoate: step 2/2.</text>
</comment>
<evidence type="ECO:0000313" key="5">
    <source>
        <dbReference type="EMBL" id="NWJ48036.1"/>
    </source>
</evidence>
<dbReference type="GO" id="GO:0032259">
    <property type="term" value="P:methylation"/>
    <property type="evidence" value="ECO:0007669"/>
    <property type="project" value="UniProtKB-KW"/>
</dbReference>
<comment type="catalytic activity">
    <reaction evidence="4">
        <text>a 2-demethylmenaquinol + S-adenosyl-L-methionine = a menaquinol + S-adenosyl-L-homocysteine + H(+)</text>
        <dbReference type="Rhea" id="RHEA:42640"/>
        <dbReference type="Rhea" id="RHEA-COMP:9539"/>
        <dbReference type="Rhea" id="RHEA-COMP:9563"/>
        <dbReference type="ChEBI" id="CHEBI:15378"/>
        <dbReference type="ChEBI" id="CHEBI:18151"/>
        <dbReference type="ChEBI" id="CHEBI:55437"/>
        <dbReference type="ChEBI" id="CHEBI:57856"/>
        <dbReference type="ChEBI" id="CHEBI:59789"/>
        <dbReference type="EC" id="2.1.1.163"/>
    </reaction>
</comment>
<dbReference type="GO" id="GO:0043770">
    <property type="term" value="F:demethylmenaquinone methyltransferase activity"/>
    <property type="evidence" value="ECO:0007669"/>
    <property type="project" value="UniProtKB-UniRule"/>
</dbReference>
<dbReference type="EMBL" id="CP128400">
    <property type="protein sequence ID" value="WJW69940.1"/>
    <property type="molecule type" value="Genomic_DNA"/>
</dbReference>
<dbReference type="EMBL" id="JACATZ010000003">
    <property type="protein sequence ID" value="NWJ48036.1"/>
    <property type="molecule type" value="Genomic_DNA"/>
</dbReference>
<feature type="binding site" evidence="4">
    <location>
        <position position="79"/>
    </location>
    <ligand>
        <name>S-adenosyl-L-methionine</name>
        <dbReference type="ChEBI" id="CHEBI:59789"/>
    </ligand>
</feature>
<keyword evidence="4" id="KW-0474">Menaquinone biosynthesis</keyword>
<dbReference type="PROSITE" id="PS51608">
    <property type="entry name" value="SAM_MT_UBIE"/>
    <property type="match status" value="1"/>
</dbReference>
<dbReference type="PANTHER" id="PTHR43591">
    <property type="entry name" value="METHYLTRANSFERASE"/>
    <property type="match status" value="1"/>
</dbReference>
<keyword evidence="2 4" id="KW-0808">Transferase</keyword>
<dbReference type="PANTHER" id="PTHR43591:SF24">
    <property type="entry name" value="2-METHOXY-6-POLYPRENYL-1,4-BENZOQUINOL METHYLASE, MITOCHONDRIAL"/>
    <property type="match status" value="1"/>
</dbReference>
<accession>A0A8T7M7N6</accession>
<dbReference type="Proteomes" id="UP001431572">
    <property type="component" value="Chromosome 2"/>
</dbReference>
<dbReference type="EC" id="2.1.1.163" evidence="4"/>
<dbReference type="RefSeq" id="WP_341471817.1">
    <property type="nucleotide sequence ID" value="NZ_CP128400.1"/>
</dbReference>
<reference evidence="5 7" key="1">
    <citation type="submission" date="2020-06" db="EMBL/GenBank/DDBJ databases">
        <title>Anoxygenic phototrophic Chloroflexota member uses a Type I reaction center.</title>
        <authorList>
            <person name="Tsuji J.M."/>
            <person name="Shaw N.A."/>
            <person name="Nagashima S."/>
            <person name="Venkiteswaran J."/>
            <person name="Schiff S.L."/>
            <person name="Hanada S."/>
            <person name="Tank M."/>
            <person name="Neufeld J.D."/>
        </authorList>
    </citation>
    <scope>NUCLEOTIDE SEQUENCE [LARGE SCALE GENOMIC DNA]</scope>
    <source>
        <strain evidence="5">L227-S17</strain>
    </source>
</reference>
<dbReference type="AlphaFoldDB" id="A0A8T7M7N6"/>
<proteinExistence type="inferred from homology"/>
<dbReference type="Proteomes" id="UP000521676">
    <property type="component" value="Unassembled WGS sequence"/>
</dbReference>
<gene>
    <name evidence="5" type="primary">ubiE</name>
    <name evidence="4" type="synonym">menG</name>
    <name evidence="5" type="ORF">HXX08_19450</name>
    <name evidence="6" type="ORF">OZ401_003572</name>
</gene>
<keyword evidence="8" id="KW-1185">Reference proteome</keyword>
<dbReference type="NCBIfam" id="NF001244">
    <property type="entry name" value="PRK00216.1-5"/>
    <property type="match status" value="1"/>
</dbReference>
<dbReference type="GO" id="GO:0009234">
    <property type="term" value="P:menaquinone biosynthetic process"/>
    <property type="evidence" value="ECO:0007669"/>
    <property type="project" value="UniProtKB-UniRule"/>
</dbReference>
<evidence type="ECO:0000313" key="7">
    <source>
        <dbReference type="Proteomes" id="UP000521676"/>
    </source>
</evidence>
<dbReference type="SUPFAM" id="SSF53335">
    <property type="entry name" value="S-adenosyl-L-methionine-dependent methyltransferases"/>
    <property type="match status" value="1"/>
</dbReference>
<evidence type="ECO:0000313" key="6">
    <source>
        <dbReference type="EMBL" id="WJW69940.1"/>
    </source>
</evidence>
<keyword evidence="1 4" id="KW-0489">Methyltransferase</keyword>
<name>A0A8T7M7N6_9CHLR</name>
<feature type="binding site" evidence="4">
    <location>
        <begin position="128"/>
        <end position="129"/>
    </location>
    <ligand>
        <name>S-adenosyl-L-methionine</name>
        <dbReference type="ChEBI" id="CHEBI:59789"/>
    </ligand>
</feature>
<evidence type="ECO:0000313" key="8">
    <source>
        <dbReference type="Proteomes" id="UP001431572"/>
    </source>
</evidence>
<evidence type="ECO:0000256" key="1">
    <source>
        <dbReference type="ARBA" id="ARBA00022603"/>
    </source>
</evidence>
<feature type="binding site" evidence="4">
    <location>
        <position position="100"/>
    </location>
    <ligand>
        <name>S-adenosyl-L-methionine</name>
        <dbReference type="ChEBI" id="CHEBI:59789"/>
    </ligand>
</feature>
<comment type="caution">
    <text evidence="4">Lacks conserved residue(s) required for the propagation of feature annotation.</text>
</comment>
<evidence type="ECO:0000256" key="2">
    <source>
        <dbReference type="ARBA" id="ARBA00022679"/>
    </source>
</evidence>
<dbReference type="HAMAP" id="MF_01813">
    <property type="entry name" value="MenG_UbiE_methyltr"/>
    <property type="match status" value="1"/>
</dbReference>
<evidence type="ECO:0000256" key="4">
    <source>
        <dbReference type="HAMAP-Rule" id="MF_01813"/>
    </source>
</evidence>